<organism evidence="1 2">
    <name type="scientific">Vitis vinifera</name>
    <name type="common">Grape</name>
    <dbReference type="NCBI Taxonomy" id="29760"/>
    <lineage>
        <taxon>Eukaryota</taxon>
        <taxon>Viridiplantae</taxon>
        <taxon>Streptophyta</taxon>
        <taxon>Embryophyta</taxon>
        <taxon>Tracheophyta</taxon>
        <taxon>Spermatophyta</taxon>
        <taxon>Magnoliopsida</taxon>
        <taxon>eudicotyledons</taxon>
        <taxon>Gunneridae</taxon>
        <taxon>Pentapetalae</taxon>
        <taxon>rosids</taxon>
        <taxon>Vitales</taxon>
        <taxon>Vitaceae</taxon>
        <taxon>Viteae</taxon>
        <taxon>Vitis</taxon>
    </lineage>
</organism>
<proteinExistence type="predicted"/>
<dbReference type="Proteomes" id="UP000288805">
    <property type="component" value="Unassembled WGS sequence"/>
</dbReference>
<comment type="caution">
    <text evidence="1">The sequence shown here is derived from an EMBL/GenBank/DDBJ whole genome shotgun (WGS) entry which is preliminary data.</text>
</comment>
<evidence type="ECO:0000313" key="2">
    <source>
        <dbReference type="Proteomes" id="UP000288805"/>
    </source>
</evidence>
<name>A0A438GTQ8_VITVI</name>
<protein>
    <recommendedName>
        <fullName evidence="3">Reverse transcriptase domain-containing protein</fullName>
    </recommendedName>
</protein>
<evidence type="ECO:0008006" key="3">
    <source>
        <dbReference type="Google" id="ProtNLM"/>
    </source>
</evidence>
<dbReference type="AlphaFoldDB" id="A0A438GTQ8"/>
<evidence type="ECO:0000313" key="1">
    <source>
        <dbReference type="EMBL" id="RVW75587.1"/>
    </source>
</evidence>
<sequence>MLNWEDLKARKTLKNGSMEAACEQYEILQISFDTFANVLRNQHLQRRKSNAFHSAGKSLMLHIYINDIGDWAPVIYASRLVRYHLSKVEEHEVQGGVAKAFQNLLTEPGEWCPSLNGLVFERIEGEGAARPEKAFSVEEVVSALSDLSGDKVPGLGGAEDLRDFRPISLVGGLLAKVLDKRLKKVAGKVVYLSQNAFVEGKQILDATLIANKAIDSLLNSNESGVLCKLEIKMAYDHLNWDFFAPDSTYGRVENLEELALELGYLGLPLGASHNSIVVWDGVEESMPIYMSLLCMLKVVRLRPEQIQRDFLWGEGDFELKIHLVNWCFIEEREALWKQVVSRKFGVEEGRWYTCEVMVEELDFRRINGVVMRLCVTLFLLCMLWPFNNWEVDLVEQLFLTIQGKMVSTDLEERVLWKKTQDRNFSIKSLYNAVEPSNAVLLSRSII</sequence>
<gene>
    <name evidence="1" type="ORF">CK203_056440</name>
</gene>
<accession>A0A438GTQ8</accession>
<dbReference type="EMBL" id="QGNW01000345">
    <property type="protein sequence ID" value="RVW75587.1"/>
    <property type="molecule type" value="Genomic_DNA"/>
</dbReference>
<reference evidence="1 2" key="1">
    <citation type="journal article" date="2018" name="PLoS Genet.">
        <title>Population sequencing reveals clonal diversity and ancestral inbreeding in the grapevine cultivar Chardonnay.</title>
        <authorList>
            <person name="Roach M.J."/>
            <person name="Johnson D.L."/>
            <person name="Bohlmann J."/>
            <person name="van Vuuren H.J."/>
            <person name="Jones S.J."/>
            <person name="Pretorius I.S."/>
            <person name="Schmidt S.A."/>
            <person name="Borneman A.R."/>
        </authorList>
    </citation>
    <scope>NUCLEOTIDE SEQUENCE [LARGE SCALE GENOMIC DNA]</scope>
    <source>
        <strain evidence="2">cv. Chardonnay</strain>
        <tissue evidence="1">Leaf</tissue>
    </source>
</reference>